<reference evidence="2" key="2">
    <citation type="journal article" date="2023" name="Commun. Biol.">
        <title>Intrasexual cuticular hydrocarbon dimorphism in a wasp sheds light on hydrocarbon biosynthesis genes in Hymenoptera.</title>
        <authorList>
            <person name="Moris V.C."/>
            <person name="Podsiadlowski L."/>
            <person name="Martin S."/>
            <person name="Oeyen J.P."/>
            <person name="Donath A."/>
            <person name="Petersen M."/>
            <person name="Wilbrandt J."/>
            <person name="Misof B."/>
            <person name="Liedtke D."/>
            <person name="Thamm M."/>
            <person name="Scheiner R."/>
            <person name="Schmitt T."/>
            <person name="Niehuis O."/>
        </authorList>
    </citation>
    <scope>NUCLEOTIDE SEQUENCE</scope>
    <source>
        <strain evidence="2">GBR_01_08_01A</strain>
    </source>
</reference>
<reference evidence="2" key="1">
    <citation type="submission" date="2021-08" db="EMBL/GenBank/DDBJ databases">
        <authorList>
            <person name="Misof B."/>
            <person name="Oliver O."/>
            <person name="Podsiadlowski L."/>
            <person name="Donath A."/>
            <person name="Peters R."/>
            <person name="Mayer C."/>
            <person name="Rust J."/>
            <person name="Gunkel S."/>
            <person name="Lesny P."/>
            <person name="Martin S."/>
            <person name="Oeyen J.P."/>
            <person name="Petersen M."/>
            <person name="Panagiotis P."/>
            <person name="Wilbrandt J."/>
            <person name="Tanja T."/>
        </authorList>
    </citation>
    <scope>NUCLEOTIDE SEQUENCE</scope>
    <source>
        <strain evidence="2">GBR_01_08_01A</strain>
        <tissue evidence="2">Thorax + abdomen</tissue>
    </source>
</reference>
<gene>
    <name evidence="2" type="ORF">KPH14_001383</name>
</gene>
<dbReference type="EMBL" id="JAIFRP010000539">
    <property type="protein sequence ID" value="KAK2578194.1"/>
    <property type="molecule type" value="Genomic_DNA"/>
</dbReference>
<keyword evidence="3" id="KW-1185">Reference proteome</keyword>
<comment type="caution">
    <text evidence="2">The sequence shown here is derived from an EMBL/GenBank/DDBJ whole genome shotgun (WGS) entry which is preliminary data.</text>
</comment>
<proteinExistence type="predicted"/>
<evidence type="ECO:0000259" key="1">
    <source>
        <dbReference type="Pfam" id="PF00078"/>
    </source>
</evidence>
<dbReference type="Proteomes" id="UP001258017">
    <property type="component" value="Unassembled WGS sequence"/>
</dbReference>
<dbReference type="AlphaFoldDB" id="A0AAD9VKV0"/>
<dbReference type="InterPro" id="IPR000477">
    <property type="entry name" value="RT_dom"/>
</dbReference>
<feature type="domain" description="Reverse transcriptase" evidence="1">
    <location>
        <begin position="30"/>
        <end position="130"/>
    </location>
</feature>
<dbReference type="Pfam" id="PF00078">
    <property type="entry name" value="RVT_1"/>
    <property type="match status" value="1"/>
</dbReference>
<accession>A0AAD9VKV0</accession>
<evidence type="ECO:0000313" key="2">
    <source>
        <dbReference type="EMBL" id="KAK2578194.1"/>
    </source>
</evidence>
<evidence type="ECO:0000313" key="3">
    <source>
        <dbReference type="Proteomes" id="UP001258017"/>
    </source>
</evidence>
<name>A0AAD9VKV0_9HYME</name>
<protein>
    <recommendedName>
        <fullName evidence="1">Reverse transcriptase domain-containing protein</fullName>
    </recommendedName>
</protein>
<sequence>MFLRRCHILPISMHIKLTNLPVLPAQDHPLPQTKIDSLHLSIKKHSDVLPINSGVSQGSVLGPTLYILYTADIPVTADTLTATFADDIAIVESHMDPHKPSEILQNNLNSIQKVLHEGRIKTNAEKSTHVTLTFRKDICLYCL</sequence>
<organism evidence="2 3">
    <name type="scientific">Odynerus spinipes</name>
    <dbReference type="NCBI Taxonomy" id="1348599"/>
    <lineage>
        <taxon>Eukaryota</taxon>
        <taxon>Metazoa</taxon>
        <taxon>Ecdysozoa</taxon>
        <taxon>Arthropoda</taxon>
        <taxon>Hexapoda</taxon>
        <taxon>Insecta</taxon>
        <taxon>Pterygota</taxon>
        <taxon>Neoptera</taxon>
        <taxon>Endopterygota</taxon>
        <taxon>Hymenoptera</taxon>
        <taxon>Apocrita</taxon>
        <taxon>Aculeata</taxon>
        <taxon>Vespoidea</taxon>
        <taxon>Vespidae</taxon>
        <taxon>Eumeninae</taxon>
        <taxon>Odynerus</taxon>
    </lineage>
</organism>